<evidence type="ECO:0000313" key="2">
    <source>
        <dbReference type="EMBL" id="KAK3854348.1"/>
    </source>
</evidence>
<dbReference type="Pfam" id="PF00169">
    <property type="entry name" value="PH"/>
    <property type="match status" value="1"/>
</dbReference>
<dbReference type="InterPro" id="IPR011993">
    <property type="entry name" value="PH-like_dom_sf"/>
</dbReference>
<keyword evidence="3" id="KW-1185">Reference proteome</keyword>
<dbReference type="SMART" id="SM00233">
    <property type="entry name" value="PH"/>
    <property type="match status" value="1"/>
</dbReference>
<dbReference type="Gene3D" id="2.30.29.30">
    <property type="entry name" value="Pleckstrin-homology domain (PH domain)/Phosphotyrosine-binding domain (PTB)"/>
    <property type="match status" value="2"/>
</dbReference>
<dbReference type="PANTHER" id="PTHR47644">
    <property type="entry name" value="AGAP008221-PA"/>
    <property type="match status" value="1"/>
</dbReference>
<name>A0AAE1BPE3_PETCI</name>
<gene>
    <name evidence="2" type="ORF">Pcinc_039164</name>
</gene>
<sequence length="214" mass="24226">MEQHPLGCIQVGGHSIHPIQEDNTESEGASITSGYYAFTLVKGGTPSLTLAAHTPLTRHQWAQVLTQASAHAAQRDEVVETCGLRLQHGPASVSTPDCFGYLHKLGARYHQWKRRYCVLKDAALYLYHDTEATQAIGVVQLQGYRVQSTSLGGKKHAFELLPPEPRFRHFYFYTETDSDKEEVINFLRLIKEPCDKTRWLAALEYSIDRWIKVV</sequence>
<accession>A0AAE1BPE3</accession>
<dbReference type="InterPro" id="IPR001849">
    <property type="entry name" value="PH_domain"/>
</dbReference>
<organism evidence="2 3">
    <name type="scientific">Petrolisthes cinctipes</name>
    <name type="common">Flat porcelain crab</name>
    <dbReference type="NCBI Taxonomy" id="88211"/>
    <lineage>
        <taxon>Eukaryota</taxon>
        <taxon>Metazoa</taxon>
        <taxon>Ecdysozoa</taxon>
        <taxon>Arthropoda</taxon>
        <taxon>Crustacea</taxon>
        <taxon>Multicrustacea</taxon>
        <taxon>Malacostraca</taxon>
        <taxon>Eumalacostraca</taxon>
        <taxon>Eucarida</taxon>
        <taxon>Decapoda</taxon>
        <taxon>Pleocyemata</taxon>
        <taxon>Anomura</taxon>
        <taxon>Galatheoidea</taxon>
        <taxon>Porcellanidae</taxon>
        <taxon>Petrolisthes</taxon>
    </lineage>
</organism>
<feature type="domain" description="PH" evidence="1">
    <location>
        <begin position="95"/>
        <end position="208"/>
    </location>
</feature>
<evidence type="ECO:0000313" key="3">
    <source>
        <dbReference type="Proteomes" id="UP001286313"/>
    </source>
</evidence>
<dbReference type="PROSITE" id="PS50003">
    <property type="entry name" value="PH_DOMAIN"/>
    <property type="match status" value="1"/>
</dbReference>
<dbReference type="SUPFAM" id="SSF50729">
    <property type="entry name" value="PH domain-like"/>
    <property type="match status" value="2"/>
</dbReference>
<reference evidence="2" key="1">
    <citation type="submission" date="2023-10" db="EMBL/GenBank/DDBJ databases">
        <title>Genome assemblies of two species of porcelain crab, Petrolisthes cinctipes and Petrolisthes manimaculis (Anomura: Porcellanidae).</title>
        <authorList>
            <person name="Angst P."/>
        </authorList>
    </citation>
    <scope>NUCLEOTIDE SEQUENCE</scope>
    <source>
        <strain evidence="2">PB745_01</strain>
        <tissue evidence="2">Gill</tissue>
    </source>
</reference>
<proteinExistence type="predicted"/>
<protein>
    <recommendedName>
        <fullName evidence="1">PH domain-containing protein</fullName>
    </recommendedName>
</protein>
<dbReference type="PANTHER" id="PTHR47644:SF1">
    <property type="entry name" value="PDZ DOMAIN-CONTAINING PROTEIN"/>
    <property type="match status" value="1"/>
</dbReference>
<comment type="caution">
    <text evidence="2">The sequence shown here is derived from an EMBL/GenBank/DDBJ whole genome shotgun (WGS) entry which is preliminary data.</text>
</comment>
<dbReference type="Proteomes" id="UP001286313">
    <property type="component" value="Unassembled WGS sequence"/>
</dbReference>
<dbReference type="AlphaFoldDB" id="A0AAE1BPE3"/>
<dbReference type="EMBL" id="JAWQEG010006612">
    <property type="protein sequence ID" value="KAK3854348.1"/>
    <property type="molecule type" value="Genomic_DNA"/>
</dbReference>
<evidence type="ECO:0000259" key="1">
    <source>
        <dbReference type="PROSITE" id="PS50003"/>
    </source>
</evidence>